<evidence type="ECO:0000256" key="2">
    <source>
        <dbReference type="SAM" id="MobiDB-lite"/>
    </source>
</evidence>
<proteinExistence type="predicted"/>
<sequence length="327" mass="34336">MLESSEGLNWEKRLNQWRRRCLDLVVWCSDSTIQKGFGFIKPDDGGDDLFVHHSDIKSDGYRTFFPGQLVEFYVLLDENKTKAVEVTGPNRSPVEQGGARGSRGGGARFGGGGGGYGGSRGGGGGGECYTCGRVGHMARDCDGVVRGGGGGGRGGGGYGDVRGGGGYGAVRGGGGAGNGVCFNCGGIGHMARDCTSARNAAGGGGGGLGLGIWRGSVRLGLVVRGILQLFIRFLLTQSLIYPMLLSSVAALVFHIPLSWLLIFKFKFGSAGGALGISLSYLLNVILLGIYVKYASSCEKTRISFSKDVFPSIREFFRFGIPSVVMIW</sequence>
<keyword evidence="3" id="KW-0472">Membrane</keyword>
<feature type="transmembrane region" description="Helical" evidence="3">
    <location>
        <begin position="239"/>
        <end position="262"/>
    </location>
</feature>
<dbReference type="SUPFAM" id="SSF50249">
    <property type="entry name" value="Nucleic acid-binding proteins"/>
    <property type="match status" value="1"/>
</dbReference>
<dbReference type="SUPFAM" id="SSF57756">
    <property type="entry name" value="Retrovirus zinc finger-like domains"/>
    <property type="match status" value="2"/>
</dbReference>
<feature type="transmembrane region" description="Helical" evidence="3">
    <location>
        <begin position="268"/>
        <end position="291"/>
    </location>
</feature>
<keyword evidence="7" id="KW-1185">Reference proteome</keyword>
<dbReference type="GO" id="GO:0008270">
    <property type="term" value="F:zinc ion binding"/>
    <property type="evidence" value="ECO:0007669"/>
    <property type="project" value="UniProtKB-KW"/>
</dbReference>
<dbReference type="InterPro" id="IPR001878">
    <property type="entry name" value="Znf_CCHC"/>
</dbReference>
<keyword evidence="3" id="KW-1133">Transmembrane helix</keyword>
<feature type="domain" description="CCHC-type" evidence="4">
    <location>
        <begin position="128"/>
        <end position="141"/>
    </location>
</feature>
<dbReference type="EMBL" id="JAUIZM010000009">
    <property type="protein sequence ID" value="KAK1363570.1"/>
    <property type="molecule type" value="Genomic_DNA"/>
</dbReference>
<evidence type="ECO:0000313" key="6">
    <source>
        <dbReference type="EMBL" id="KAK1363570.1"/>
    </source>
</evidence>
<dbReference type="CDD" id="cd04458">
    <property type="entry name" value="CSP_CDS"/>
    <property type="match status" value="1"/>
</dbReference>
<feature type="region of interest" description="Disordered" evidence="2">
    <location>
        <begin position="87"/>
        <end position="106"/>
    </location>
</feature>
<dbReference type="SMART" id="SM00343">
    <property type="entry name" value="ZnF_C2HC"/>
    <property type="match status" value="2"/>
</dbReference>
<dbReference type="PROSITE" id="PS50158">
    <property type="entry name" value="ZF_CCHC"/>
    <property type="match status" value="2"/>
</dbReference>
<evidence type="ECO:0000313" key="7">
    <source>
        <dbReference type="Proteomes" id="UP001237642"/>
    </source>
</evidence>
<keyword evidence="3" id="KW-0812">Transmembrane</keyword>
<evidence type="ECO:0000256" key="1">
    <source>
        <dbReference type="PROSITE-ProRule" id="PRU00047"/>
    </source>
</evidence>
<dbReference type="GO" id="GO:0003676">
    <property type="term" value="F:nucleic acid binding"/>
    <property type="evidence" value="ECO:0007669"/>
    <property type="project" value="InterPro"/>
</dbReference>
<dbReference type="InterPro" id="IPR011129">
    <property type="entry name" value="CSD"/>
</dbReference>
<dbReference type="AlphaFoldDB" id="A0AAD8M650"/>
<dbReference type="InterPro" id="IPR036875">
    <property type="entry name" value="Znf_CCHC_sf"/>
</dbReference>
<protein>
    <submittedName>
        <fullName evidence="6">Uncharacterized protein</fullName>
    </submittedName>
</protein>
<dbReference type="Gene3D" id="4.10.60.10">
    <property type="entry name" value="Zinc finger, CCHC-type"/>
    <property type="match status" value="2"/>
</dbReference>
<accession>A0AAD8M650</accession>
<evidence type="ECO:0000259" key="4">
    <source>
        <dbReference type="PROSITE" id="PS50158"/>
    </source>
</evidence>
<feature type="domain" description="CCHC-type" evidence="4">
    <location>
        <begin position="181"/>
        <end position="196"/>
    </location>
</feature>
<comment type="caution">
    <text evidence="6">The sequence shown here is derived from an EMBL/GenBank/DDBJ whole genome shotgun (WGS) entry which is preliminary data.</text>
</comment>
<dbReference type="Pfam" id="PF00313">
    <property type="entry name" value="CSD"/>
    <property type="match status" value="1"/>
</dbReference>
<name>A0AAD8M650_9APIA</name>
<dbReference type="PANTHER" id="PTHR46565:SF20">
    <property type="entry name" value="COLD SHOCK DOMAIN-CONTAINING PROTEIN 4"/>
    <property type="match status" value="1"/>
</dbReference>
<dbReference type="Pfam" id="PF00098">
    <property type="entry name" value="zf-CCHC"/>
    <property type="match status" value="2"/>
</dbReference>
<reference evidence="6" key="1">
    <citation type="submission" date="2023-02" db="EMBL/GenBank/DDBJ databases">
        <title>Genome of toxic invasive species Heracleum sosnowskyi carries increased number of genes despite the absence of recent whole-genome duplications.</title>
        <authorList>
            <person name="Schelkunov M."/>
            <person name="Shtratnikova V."/>
            <person name="Makarenko M."/>
            <person name="Klepikova A."/>
            <person name="Omelchenko D."/>
            <person name="Novikova G."/>
            <person name="Obukhova E."/>
            <person name="Bogdanov V."/>
            <person name="Penin A."/>
            <person name="Logacheva M."/>
        </authorList>
    </citation>
    <scope>NUCLEOTIDE SEQUENCE</scope>
    <source>
        <strain evidence="6">Hsosn_3</strain>
        <tissue evidence="6">Leaf</tissue>
    </source>
</reference>
<dbReference type="InterPro" id="IPR012340">
    <property type="entry name" value="NA-bd_OB-fold"/>
</dbReference>
<dbReference type="PROSITE" id="PS51857">
    <property type="entry name" value="CSD_2"/>
    <property type="match status" value="1"/>
</dbReference>
<dbReference type="Proteomes" id="UP001237642">
    <property type="component" value="Unassembled WGS sequence"/>
</dbReference>
<keyword evidence="1" id="KW-0863">Zinc-finger</keyword>
<dbReference type="PANTHER" id="PTHR46565">
    <property type="entry name" value="COLD SHOCK DOMAIN PROTEIN 2"/>
    <property type="match status" value="1"/>
</dbReference>
<dbReference type="PROSITE" id="PS00352">
    <property type="entry name" value="CSD_1"/>
    <property type="match status" value="1"/>
</dbReference>
<keyword evidence="1" id="KW-0479">Metal-binding</keyword>
<dbReference type="Gene3D" id="2.40.50.140">
    <property type="entry name" value="Nucleic acid-binding proteins"/>
    <property type="match status" value="1"/>
</dbReference>
<evidence type="ECO:0000256" key="3">
    <source>
        <dbReference type="SAM" id="Phobius"/>
    </source>
</evidence>
<feature type="domain" description="CSD" evidence="5">
    <location>
        <begin position="20"/>
        <end position="88"/>
    </location>
</feature>
<dbReference type="SMART" id="SM00357">
    <property type="entry name" value="CSP"/>
    <property type="match status" value="1"/>
</dbReference>
<keyword evidence="1" id="KW-0862">Zinc</keyword>
<gene>
    <name evidence="6" type="ORF">POM88_039131</name>
</gene>
<organism evidence="6 7">
    <name type="scientific">Heracleum sosnowskyi</name>
    <dbReference type="NCBI Taxonomy" id="360622"/>
    <lineage>
        <taxon>Eukaryota</taxon>
        <taxon>Viridiplantae</taxon>
        <taxon>Streptophyta</taxon>
        <taxon>Embryophyta</taxon>
        <taxon>Tracheophyta</taxon>
        <taxon>Spermatophyta</taxon>
        <taxon>Magnoliopsida</taxon>
        <taxon>eudicotyledons</taxon>
        <taxon>Gunneridae</taxon>
        <taxon>Pentapetalae</taxon>
        <taxon>asterids</taxon>
        <taxon>campanulids</taxon>
        <taxon>Apiales</taxon>
        <taxon>Apiaceae</taxon>
        <taxon>Apioideae</taxon>
        <taxon>apioid superclade</taxon>
        <taxon>Tordylieae</taxon>
        <taxon>Tordyliinae</taxon>
        <taxon>Heracleum</taxon>
    </lineage>
</organism>
<dbReference type="InterPro" id="IPR002059">
    <property type="entry name" value="CSP_DNA-bd"/>
</dbReference>
<reference evidence="6" key="2">
    <citation type="submission" date="2023-05" db="EMBL/GenBank/DDBJ databases">
        <authorList>
            <person name="Schelkunov M.I."/>
        </authorList>
    </citation>
    <scope>NUCLEOTIDE SEQUENCE</scope>
    <source>
        <strain evidence="6">Hsosn_3</strain>
        <tissue evidence="6">Leaf</tissue>
    </source>
</reference>
<dbReference type="InterPro" id="IPR019844">
    <property type="entry name" value="CSD_CS"/>
</dbReference>
<evidence type="ECO:0000259" key="5">
    <source>
        <dbReference type="PROSITE" id="PS51857"/>
    </source>
</evidence>